<accession>A0A1F5E423</accession>
<evidence type="ECO:0000313" key="2">
    <source>
        <dbReference type="EMBL" id="OGD62169.1"/>
    </source>
</evidence>
<feature type="region of interest" description="Disordered" evidence="1">
    <location>
        <begin position="275"/>
        <end position="294"/>
    </location>
</feature>
<dbReference type="EMBL" id="MEZK01000024">
    <property type="protein sequence ID" value="OGD62169.1"/>
    <property type="molecule type" value="Genomic_DNA"/>
</dbReference>
<organism evidence="2 3">
    <name type="scientific">Candidatus Beckwithbacteria bacterium RBG_13_42_9</name>
    <dbReference type="NCBI Taxonomy" id="1797457"/>
    <lineage>
        <taxon>Bacteria</taxon>
        <taxon>Candidatus Beckwithiibacteriota</taxon>
    </lineage>
</organism>
<reference evidence="2 3" key="1">
    <citation type="journal article" date="2016" name="Nat. Commun.">
        <title>Thousands of microbial genomes shed light on interconnected biogeochemical processes in an aquifer system.</title>
        <authorList>
            <person name="Anantharaman K."/>
            <person name="Brown C.T."/>
            <person name="Hug L.A."/>
            <person name="Sharon I."/>
            <person name="Castelle C.J."/>
            <person name="Probst A.J."/>
            <person name="Thomas B.C."/>
            <person name="Singh A."/>
            <person name="Wilkins M.J."/>
            <person name="Karaoz U."/>
            <person name="Brodie E.L."/>
            <person name="Williams K.H."/>
            <person name="Hubbard S.S."/>
            <person name="Banfield J.F."/>
        </authorList>
    </citation>
    <scope>NUCLEOTIDE SEQUENCE [LARGE SCALE GENOMIC DNA]</scope>
</reference>
<dbReference type="AlphaFoldDB" id="A0A1F5E423"/>
<name>A0A1F5E423_9BACT</name>
<comment type="caution">
    <text evidence="2">The sequence shown here is derived from an EMBL/GenBank/DDBJ whole genome shotgun (WGS) entry which is preliminary data.</text>
</comment>
<dbReference type="STRING" id="1797457.A2160_01290"/>
<sequence>MIRVAFQLNQSYNIPNHYLYLQIMTTERGCESLKNQVFEATVNIFDTPVTITVDPEDLRGDLVAEARKQSVAEVEIAKVAGRTKFFLFDDASRAPGYLLGENPGRPENFGSKLTRSFRSRSLGSGAGLFVDRAGNEMSYFCLNLGRVARDIENGRLPNFRTGGIPEEAQPMGVVQGLDSVWRYGRQLLIQQMNPEKVVTMGRECRIAQTVREVCQATVIISLPSLLIPLTSIIPGELKHPLFAISVITGSAAGVAHNLTTLAYEHWLPTARKAKRQQESDKWQGRSPFKVSFGK</sequence>
<proteinExistence type="predicted"/>
<protein>
    <submittedName>
        <fullName evidence="2">Uncharacterized protein</fullName>
    </submittedName>
</protein>
<dbReference type="Proteomes" id="UP000177006">
    <property type="component" value="Unassembled WGS sequence"/>
</dbReference>
<gene>
    <name evidence="2" type="ORF">A2160_01290</name>
</gene>
<evidence type="ECO:0000256" key="1">
    <source>
        <dbReference type="SAM" id="MobiDB-lite"/>
    </source>
</evidence>
<evidence type="ECO:0000313" key="3">
    <source>
        <dbReference type="Proteomes" id="UP000177006"/>
    </source>
</evidence>